<organism evidence="2 3">
    <name type="scientific">Microbacterium testaceum</name>
    <name type="common">Aureobacterium testaceum</name>
    <name type="synonym">Brevibacterium testaceum</name>
    <dbReference type="NCBI Taxonomy" id="2033"/>
    <lineage>
        <taxon>Bacteria</taxon>
        <taxon>Bacillati</taxon>
        <taxon>Actinomycetota</taxon>
        <taxon>Actinomycetes</taxon>
        <taxon>Micrococcales</taxon>
        <taxon>Microbacteriaceae</taxon>
        <taxon>Microbacterium</taxon>
    </lineage>
</organism>
<protein>
    <submittedName>
        <fullName evidence="2">Epimerase</fullName>
    </submittedName>
</protein>
<feature type="transmembrane region" description="Helical" evidence="1">
    <location>
        <begin position="81"/>
        <end position="101"/>
    </location>
</feature>
<evidence type="ECO:0000256" key="1">
    <source>
        <dbReference type="SAM" id="Phobius"/>
    </source>
</evidence>
<feature type="transmembrane region" description="Helical" evidence="1">
    <location>
        <begin position="57"/>
        <end position="75"/>
    </location>
</feature>
<keyword evidence="1" id="KW-0472">Membrane</keyword>
<name>A0A147F2S9_MICTE</name>
<dbReference type="Proteomes" id="UP000072189">
    <property type="component" value="Unassembled WGS sequence"/>
</dbReference>
<dbReference type="PATRIC" id="fig|2033.7.peg.658"/>
<dbReference type="InterPro" id="IPR009732">
    <property type="entry name" value="DUF1304"/>
</dbReference>
<dbReference type="PANTHER" id="PTHR38446">
    <property type="entry name" value="BLL0914 PROTEIN"/>
    <property type="match status" value="1"/>
</dbReference>
<dbReference type="EMBL" id="LDRV01000132">
    <property type="protein sequence ID" value="KTS06267.1"/>
    <property type="molecule type" value="Genomic_DNA"/>
</dbReference>
<sequence length="129" mass="13741">MIGILALVFAGLAALLHVYIFVLESVRWSQPKTWKVFGIADQKTADATKPMAYNQGFYNLFLAIGAIVGILFWIVNGVGDVAGRTLLIFSLGSMLGAALVLVTSGSKYLRPATIQGTLPLIGLVLAIFA</sequence>
<dbReference type="AlphaFoldDB" id="A0A147F2S9"/>
<keyword evidence="1" id="KW-1133">Transmembrane helix</keyword>
<gene>
    <name evidence="2" type="ORF">RSA3_17050</name>
</gene>
<reference evidence="2 3" key="1">
    <citation type="journal article" date="2016" name="Front. Microbiol.">
        <title>Genomic Resource of Rice Seed Associated Bacteria.</title>
        <authorList>
            <person name="Midha S."/>
            <person name="Bansal K."/>
            <person name="Sharma S."/>
            <person name="Kumar N."/>
            <person name="Patil P.P."/>
            <person name="Chaudhry V."/>
            <person name="Patil P.B."/>
        </authorList>
    </citation>
    <scope>NUCLEOTIDE SEQUENCE [LARGE SCALE GENOMIC DNA]</scope>
    <source>
        <strain evidence="2 3">RSA3</strain>
    </source>
</reference>
<dbReference type="PANTHER" id="PTHR38446:SF1">
    <property type="entry name" value="BLL0914 PROTEIN"/>
    <property type="match status" value="1"/>
</dbReference>
<dbReference type="Pfam" id="PF06993">
    <property type="entry name" value="DUF1304"/>
    <property type="match status" value="1"/>
</dbReference>
<comment type="caution">
    <text evidence="2">The sequence shown here is derived from an EMBL/GenBank/DDBJ whole genome shotgun (WGS) entry which is preliminary data.</text>
</comment>
<evidence type="ECO:0000313" key="2">
    <source>
        <dbReference type="EMBL" id="KTS06267.1"/>
    </source>
</evidence>
<feature type="transmembrane region" description="Helical" evidence="1">
    <location>
        <begin position="6"/>
        <end position="26"/>
    </location>
</feature>
<dbReference type="RefSeq" id="WP_058615163.1">
    <property type="nucleotide sequence ID" value="NZ_LDRV01000132.1"/>
</dbReference>
<accession>A0A147F2S9</accession>
<keyword evidence="1" id="KW-0812">Transmembrane</keyword>
<proteinExistence type="predicted"/>
<evidence type="ECO:0000313" key="3">
    <source>
        <dbReference type="Proteomes" id="UP000072189"/>
    </source>
</evidence>